<keyword evidence="3" id="KW-0175">Coiled coil</keyword>
<evidence type="ECO:0000256" key="3">
    <source>
        <dbReference type="ARBA" id="ARBA00023054"/>
    </source>
</evidence>
<sequence length="478" mass="48669">MASTVITSPTYDPTTTAENLANAYIAGSQAILDKQTTKATATATALTTLNSALSTFQSTLQSLTSSTTSVTSNSATFSDTSVATATAKSGAAAGTYSFYVQQLATAGQVSYNVADSAATNAGSMNVVLADGSNFTVDLANADSNSDGVLSAKEVAAAINTAAANDSRVTASTMTVNGTSKLVLTSTATGVDNAVASIDVSGLGDSSLQSSLSSQSVLTTATNAIVLVGGKNGTSVEQASNTFDVIDNVSFTIKEAQASTDSAVTLTVAADTSGTATNVQTFIDAYNTLLSTFTTLTKAGDHTIVESTSTSTSTTTTPTATSEDAAFYNDSGVQALRDRLAQALRAVTNGQSLISYGISASSDGTLTLDTARLNKTIAANPGAIDSLFGRAGTGVDAGALGTMNKLVTAWTSSTGYIATRTDANTKLQSDLTDRQATLKTQFDNAYKRYLAQYTALQSLQSSMTTTSNMFTALFDTSSS</sequence>
<dbReference type="RefSeq" id="WP_154376513.1">
    <property type="nucleotide sequence ID" value="NZ_WKJK01000005.1"/>
</dbReference>
<reference evidence="8 9" key="1">
    <citation type="submission" date="2019-11" db="EMBL/GenBank/DDBJ databases">
        <title>Novel species isolated from a subtropical stream in China.</title>
        <authorList>
            <person name="Lu H."/>
        </authorList>
    </citation>
    <scope>NUCLEOTIDE SEQUENCE [LARGE SCALE GENOMIC DNA]</scope>
    <source>
        <strain evidence="8 9">FT80W</strain>
    </source>
</reference>
<dbReference type="Proteomes" id="UP000433309">
    <property type="component" value="Unassembled WGS sequence"/>
</dbReference>
<keyword evidence="5" id="KW-0964">Secreted</keyword>
<evidence type="ECO:0000256" key="2">
    <source>
        <dbReference type="ARBA" id="ARBA00011255"/>
    </source>
</evidence>
<dbReference type="InterPro" id="IPR010809">
    <property type="entry name" value="FliD_C"/>
</dbReference>
<dbReference type="InterPro" id="IPR018247">
    <property type="entry name" value="EF_Hand_1_Ca_BS"/>
</dbReference>
<evidence type="ECO:0000256" key="1">
    <source>
        <dbReference type="ARBA" id="ARBA00009764"/>
    </source>
</evidence>
<keyword evidence="8" id="KW-0966">Cell projection</keyword>
<name>A0A6I2KZ03_9BURK</name>
<accession>A0A6I2KZ03</accession>
<proteinExistence type="inferred from homology"/>
<feature type="domain" description="Flagellar hook-associated protein 2 N-terminal" evidence="6">
    <location>
        <begin position="12"/>
        <end position="106"/>
    </location>
</feature>
<gene>
    <name evidence="8" type="primary">fliD</name>
    <name evidence="8" type="ORF">GJ699_12185</name>
</gene>
<comment type="similarity">
    <text evidence="1 5">Belongs to the FliD family.</text>
</comment>
<keyword evidence="8" id="KW-0282">Flagellum</keyword>
<evidence type="ECO:0000313" key="9">
    <source>
        <dbReference type="Proteomes" id="UP000433309"/>
    </source>
</evidence>
<keyword evidence="9" id="KW-1185">Reference proteome</keyword>
<dbReference type="InterPro" id="IPR040026">
    <property type="entry name" value="FliD"/>
</dbReference>
<feature type="domain" description="Flagellar hook-associated protein 2 C-terminal" evidence="7">
    <location>
        <begin position="220"/>
        <end position="463"/>
    </location>
</feature>
<comment type="subcellular location">
    <subcellularLocation>
        <location evidence="5">Secreted</location>
    </subcellularLocation>
    <subcellularLocation>
        <location evidence="5">Bacterial flagellum</location>
    </subcellularLocation>
</comment>
<evidence type="ECO:0000259" key="7">
    <source>
        <dbReference type="Pfam" id="PF07195"/>
    </source>
</evidence>
<comment type="caution">
    <text evidence="8">The sequence shown here is derived from an EMBL/GenBank/DDBJ whole genome shotgun (WGS) entry which is preliminary data.</text>
</comment>
<dbReference type="PANTHER" id="PTHR30288">
    <property type="entry name" value="FLAGELLAR CAP/ASSEMBLY PROTEIN FLID"/>
    <property type="match status" value="1"/>
</dbReference>
<keyword evidence="4 5" id="KW-0975">Bacterial flagellum</keyword>
<comment type="subunit">
    <text evidence="2 5">Homopentamer.</text>
</comment>
<organism evidence="8 9">
    <name type="scientific">Duganella guangzhouensis</name>
    <dbReference type="NCBI Taxonomy" id="2666084"/>
    <lineage>
        <taxon>Bacteria</taxon>
        <taxon>Pseudomonadati</taxon>
        <taxon>Pseudomonadota</taxon>
        <taxon>Betaproteobacteria</taxon>
        <taxon>Burkholderiales</taxon>
        <taxon>Oxalobacteraceae</taxon>
        <taxon>Telluria group</taxon>
        <taxon>Duganella</taxon>
    </lineage>
</organism>
<dbReference type="InterPro" id="IPR003481">
    <property type="entry name" value="FliD_N"/>
</dbReference>
<dbReference type="PANTHER" id="PTHR30288:SF0">
    <property type="entry name" value="FLAGELLAR HOOK-ASSOCIATED PROTEIN 2"/>
    <property type="match status" value="1"/>
</dbReference>
<protein>
    <recommendedName>
        <fullName evidence="5">Flagellar hook-associated protein 2</fullName>
        <shortName evidence="5">HAP2</shortName>
    </recommendedName>
    <alternativeName>
        <fullName evidence="5">Flagellar cap protein</fullName>
    </alternativeName>
</protein>
<dbReference type="Pfam" id="PF02465">
    <property type="entry name" value="FliD_N"/>
    <property type="match status" value="1"/>
</dbReference>
<dbReference type="GO" id="GO:0005576">
    <property type="term" value="C:extracellular region"/>
    <property type="evidence" value="ECO:0007669"/>
    <property type="project" value="UniProtKB-SubCell"/>
</dbReference>
<dbReference type="AlphaFoldDB" id="A0A6I2KZ03"/>
<dbReference type="PROSITE" id="PS00018">
    <property type="entry name" value="EF_HAND_1"/>
    <property type="match status" value="1"/>
</dbReference>
<dbReference type="Pfam" id="PF07195">
    <property type="entry name" value="FliD_C"/>
    <property type="match status" value="1"/>
</dbReference>
<dbReference type="GO" id="GO:0009424">
    <property type="term" value="C:bacterial-type flagellum hook"/>
    <property type="evidence" value="ECO:0007669"/>
    <property type="project" value="UniProtKB-UniRule"/>
</dbReference>
<keyword evidence="8" id="KW-0969">Cilium</keyword>
<evidence type="ECO:0000256" key="5">
    <source>
        <dbReference type="RuleBase" id="RU362066"/>
    </source>
</evidence>
<dbReference type="GO" id="GO:0009421">
    <property type="term" value="C:bacterial-type flagellum filament cap"/>
    <property type="evidence" value="ECO:0007669"/>
    <property type="project" value="InterPro"/>
</dbReference>
<comment type="function">
    <text evidence="5">Required for morphogenesis and for the elongation of the flagellar filament by facilitating polymerization of the flagellin monomers at the tip of growing filament. Forms a capping structure, which prevents flagellin subunits (transported through the central channel of the flagellum) from leaking out without polymerization at the distal end.</text>
</comment>
<dbReference type="EMBL" id="WKJK01000005">
    <property type="protein sequence ID" value="MRW90750.1"/>
    <property type="molecule type" value="Genomic_DNA"/>
</dbReference>
<evidence type="ECO:0000259" key="6">
    <source>
        <dbReference type="Pfam" id="PF02465"/>
    </source>
</evidence>
<dbReference type="GO" id="GO:0007155">
    <property type="term" value="P:cell adhesion"/>
    <property type="evidence" value="ECO:0007669"/>
    <property type="project" value="InterPro"/>
</dbReference>
<evidence type="ECO:0000313" key="8">
    <source>
        <dbReference type="EMBL" id="MRW90750.1"/>
    </source>
</evidence>
<evidence type="ECO:0000256" key="4">
    <source>
        <dbReference type="ARBA" id="ARBA00023143"/>
    </source>
</evidence>